<evidence type="ECO:0000313" key="1">
    <source>
        <dbReference type="EMBL" id="SVD55402.1"/>
    </source>
</evidence>
<name>A0A382W9D3_9ZZZZ</name>
<accession>A0A382W9D3</accession>
<proteinExistence type="predicted"/>
<sequence length="91" mass="10176">VPSETVDLEFAGNTASFAYTPPEPGNYLARWGTADESLYRYFSVVEHDWIVLRFSTFGPLESEPTLHGTGIPLDYRLSAAQFDADDPLFQT</sequence>
<reference evidence="1" key="1">
    <citation type="submission" date="2018-05" db="EMBL/GenBank/DDBJ databases">
        <authorList>
            <person name="Lanie J.A."/>
            <person name="Ng W.-L."/>
            <person name="Kazmierczak K.M."/>
            <person name="Andrzejewski T.M."/>
            <person name="Davidsen T.M."/>
            <person name="Wayne K.J."/>
            <person name="Tettelin H."/>
            <person name="Glass J.I."/>
            <person name="Rusch D."/>
            <person name="Podicherti R."/>
            <person name="Tsui H.-C.T."/>
            <person name="Winkler M.E."/>
        </authorList>
    </citation>
    <scope>NUCLEOTIDE SEQUENCE</scope>
</reference>
<dbReference type="EMBL" id="UINC01158067">
    <property type="protein sequence ID" value="SVD55402.1"/>
    <property type="molecule type" value="Genomic_DNA"/>
</dbReference>
<gene>
    <name evidence="1" type="ORF">METZ01_LOCUS408256</name>
</gene>
<feature type="non-terminal residue" evidence="1">
    <location>
        <position position="1"/>
    </location>
</feature>
<protein>
    <submittedName>
        <fullName evidence="1">Uncharacterized protein</fullName>
    </submittedName>
</protein>
<feature type="non-terminal residue" evidence="1">
    <location>
        <position position="91"/>
    </location>
</feature>
<organism evidence="1">
    <name type="scientific">marine metagenome</name>
    <dbReference type="NCBI Taxonomy" id="408172"/>
    <lineage>
        <taxon>unclassified sequences</taxon>
        <taxon>metagenomes</taxon>
        <taxon>ecological metagenomes</taxon>
    </lineage>
</organism>
<dbReference type="AlphaFoldDB" id="A0A382W9D3"/>